<protein>
    <submittedName>
        <fullName evidence="1">Uncharacterized protein</fullName>
    </submittedName>
</protein>
<dbReference type="ExpressionAtlas" id="B6UF61">
    <property type="expression patterns" value="baseline and differential"/>
</dbReference>
<proteinExistence type="evidence at transcript level"/>
<accession>B6UF61</accession>
<reference evidence="1" key="1">
    <citation type="journal article" date="2009" name="Plant Mol. Biol.">
        <title>Insights into corn genes derived from large-scale cDNA sequencing.</title>
        <authorList>
            <person name="Alexandrov N.N."/>
            <person name="Brover V.V."/>
            <person name="Freidin S."/>
            <person name="Troukhan M.E."/>
            <person name="Tatarinova T.V."/>
            <person name="Zhang H."/>
            <person name="Swaller T.J."/>
            <person name="Lu Y.P."/>
            <person name="Bouck J."/>
            <person name="Flavell R.B."/>
            <person name="Feldmann K.A."/>
        </authorList>
    </citation>
    <scope>NUCLEOTIDE SEQUENCE</scope>
</reference>
<name>B6UF61_MAIZE</name>
<dbReference type="AlphaFoldDB" id="B6UF61"/>
<organism evidence="1">
    <name type="scientific">Zea mays</name>
    <name type="common">Maize</name>
    <dbReference type="NCBI Taxonomy" id="4577"/>
    <lineage>
        <taxon>Eukaryota</taxon>
        <taxon>Viridiplantae</taxon>
        <taxon>Streptophyta</taxon>
        <taxon>Embryophyta</taxon>
        <taxon>Tracheophyta</taxon>
        <taxon>Spermatophyta</taxon>
        <taxon>Magnoliopsida</taxon>
        <taxon>Liliopsida</taxon>
        <taxon>Poales</taxon>
        <taxon>Poaceae</taxon>
        <taxon>PACMAD clade</taxon>
        <taxon>Panicoideae</taxon>
        <taxon>Andropogonodae</taxon>
        <taxon>Andropogoneae</taxon>
        <taxon>Tripsacinae</taxon>
        <taxon>Zea</taxon>
    </lineage>
</organism>
<evidence type="ECO:0000313" key="1">
    <source>
        <dbReference type="EMBL" id="ACG47994.1"/>
    </source>
</evidence>
<dbReference type="EMBL" id="EU975876">
    <property type="protein sequence ID" value="ACG47994.1"/>
    <property type="molecule type" value="mRNA"/>
</dbReference>
<sequence length="76" mass="7896">MATSNTARMEDGGGDLRSTIKKWNIIYPVYLNSKKTVAASSNKHQPPPANFCGCASCGCRDAKSANGEMAVGGGVC</sequence>